<evidence type="ECO:0000313" key="1">
    <source>
        <dbReference type="EMBL" id="VDO25912.1"/>
    </source>
</evidence>
<organism evidence="1">
    <name type="scientific">Heligmosomoides polygyrus</name>
    <name type="common">Parasitic roundworm</name>
    <dbReference type="NCBI Taxonomy" id="6339"/>
    <lineage>
        <taxon>Eukaryota</taxon>
        <taxon>Metazoa</taxon>
        <taxon>Ecdysozoa</taxon>
        <taxon>Nematoda</taxon>
        <taxon>Chromadorea</taxon>
        <taxon>Rhabditida</taxon>
        <taxon>Rhabditina</taxon>
        <taxon>Rhabditomorpha</taxon>
        <taxon>Strongyloidea</taxon>
        <taxon>Heligmosomidae</taxon>
        <taxon>Heligmosomoides</taxon>
    </lineage>
</organism>
<gene>
    <name evidence="1" type="ORF">HPBE_LOCUS2521</name>
</gene>
<protein>
    <submittedName>
        <fullName evidence="1">Uncharacterized protein</fullName>
    </submittedName>
</protein>
<dbReference type="EMBL" id="UZAH01003940">
    <property type="protein sequence ID" value="VDO25912.1"/>
    <property type="molecule type" value="Genomic_DNA"/>
</dbReference>
<sequence>MGTMALRLSCSLARTTSSSHETTKIGCTRSTARRCRTDCGRKIATRTMELRYDCFTHSRQGRSHSGSRSPYGKRQVLNSIHFALVSAGNSRCHYLCAASGLTQSAAAGLSSISVSTGLTDNAIASAALRLNTYSSGPETLNRR</sequence>
<name>A0A3P7X8W8_HELPZ</name>
<accession>A0A3P7X8W8</accession>
<reference evidence="1" key="1">
    <citation type="submission" date="2018-11" db="EMBL/GenBank/DDBJ databases">
        <authorList>
            <consortium name="Pathogen Informatics"/>
        </authorList>
    </citation>
    <scope>NUCLEOTIDE SEQUENCE [LARGE SCALE GENOMIC DNA]</scope>
</reference>
<proteinExistence type="predicted"/>
<dbReference type="AlphaFoldDB" id="A0A3P7X8W8"/>